<dbReference type="VEuPathDB" id="VectorBase:ASIC009140"/>
<gene>
    <name evidence="1" type="ORF">ZHAS_00009140</name>
</gene>
<proteinExistence type="predicted"/>
<evidence type="ECO:0000313" key="3">
    <source>
        <dbReference type="Proteomes" id="UP000030765"/>
    </source>
</evidence>
<sequence>MAGKIEEIKGSIETSLKDESKPWTQFFKLAEEKTNVPRLYIFLGLEPANCLPVSRKTQGCLSMAFSGTCLPPGSSRSVDRSFIVVWK</sequence>
<name>A0A084VU99_ANOSI</name>
<dbReference type="Proteomes" id="UP000030765">
    <property type="component" value="Unassembled WGS sequence"/>
</dbReference>
<dbReference type="EnsemblMetazoa" id="ASIC009140-RA">
    <property type="protein sequence ID" value="ASIC009140-PA"/>
    <property type="gene ID" value="ASIC009140"/>
</dbReference>
<dbReference type="AlphaFoldDB" id="A0A084VU99"/>
<evidence type="ECO:0000313" key="1">
    <source>
        <dbReference type="EMBL" id="KFB41543.1"/>
    </source>
</evidence>
<accession>A0A084VU99</accession>
<reference evidence="2" key="2">
    <citation type="submission" date="2020-05" db="UniProtKB">
        <authorList>
            <consortium name="EnsemblMetazoa"/>
        </authorList>
    </citation>
    <scope>IDENTIFICATION</scope>
</reference>
<dbReference type="EMBL" id="KE525103">
    <property type="protein sequence ID" value="KFB41543.1"/>
    <property type="molecule type" value="Genomic_DNA"/>
</dbReference>
<evidence type="ECO:0000313" key="2">
    <source>
        <dbReference type="EnsemblMetazoa" id="ASIC009140-PA"/>
    </source>
</evidence>
<organism evidence="1">
    <name type="scientific">Anopheles sinensis</name>
    <name type="common">Mosquito</name>
    <dbReference type="NCBI Taxonomy" id="74873"/>
    <lineage>
        <taxon>Eukaryota</taxon>
        <taxon>Metazoa</taxon>
        <taxon>Ecdysozoa</taxon>
        <taxon>Arthropoda</taxon>
        <taxon>Hexapoda</taxon>
        <taxon>Insecta</taxon>
        <taxon>Pterygota</taxon>
        <taxon>Neoptera</taxon>
        <taxon>Endopterygota</taxon>
        <taxon>Diptera</taxon>
        <taxon>Nematocera</taxon>
        <taxon>Culicoidea</taxon>
        <taxon>Culicidae</taxon>
        <taxon>Anophelinae</taxon>
        <taxon>Anopheles</taxon>
    </lineage>
</organism>
<dbReference type="EMBL" id="ATLV01016710">
    <property type="status" value="NOT_ANNOTATED_CDS"/>
    <property type="molecule type" value="Genomic_DNA"/>
</dbReference>
<protein>
    <submittedName>
        <fullName evidence="1">AGAP004819-PC-like protein</fullName>
    </submittedName>
</protein>
<dbReference type="OrthoDB" id="10494946at2759"/>
<keyword evidence="3" id="KW-1185">Reference proteome</keyword>
<reference evidence="1 3" key="1">
    <citation type="journal article" date="2014" name="BMC Genomics">
        <title>Genome sequence of Anopheles sinensis provides insight into genetics basis of mosquito competence for malaria parasites.</title>
        <authorList>
            <person name="Zhou D."/>
            <person name="Zhang D."/>
            <person name="Ding G."/>
            <person name="Shi L."/>
            <person name="Hou Q."/>
            <person name="Ye Y."/>
            <person name="Xu Y."/>
            <person name="Zhou H."/>
            <person name="Xiong C."/>
            <person name="Li S."/>
            <person name="Yu J."/>
            <person name="Hong S."/>
            <person name="Yu X."/>
            <person name="Zou P."/>
            <person name="Chen C."/>
            <person name="Chang X."/>
            <person name="Wang W."/>
            <person name="Lv Y."/>
            <person name="Sun Y."/>
            <person name="Ma L."/>
            <person name="Shen B."/>
            <person name="Zhu C."/>
        </authorList>
    </citation>
    <scope>NUCLEOTIDE SEQUENCE [LARGE SCALE GENOMIC DNA]</scope>
</reference>